<comment type="caution">
    <text evidence="3">The sequence shown here is derived from an EMBL/GenBank/DDBJ whole genome shotgun (WGS) entry which is preliminary data.</text>
</comment>
<dbReference type="OrthoDB" id="4991875at2759"/>
<feature type="compositionally biased region" description="Polar residues" evidence="1">
    <location>
        <begin position="143"/>
        <end position="156"/>
    </location>
</feature>
<evidence type="ECO:0000313" key="4">
    <source>
        <dbReference type="Proteomes" id="UP000801428"/>
    </source>
</evidence>
<reference evidence="3" key="1">
    <citation type="submission" date="2019-04" db="EMBL/GenBank/DDBJ databases">
        <title>Sequencing of skin fungus with MAO and IRED activity.</title>
        <authorList>
            <person name="Marsaioli A.J."/>
            <person name="Bonatto J.M.C."/>
            <person name="Reis Junior O."/>
        </authorList>
    </citation>
    <scope>NUCLEOTIDE SEQUENCE</scope>
    <source>
        <strain evidence="3">30M1</strain>
    </source>
</reference>
<name>A0A9P4TKA7_CURKU</name>
<proteinExistence type="predicted"/>
<feature type="chain" id="PRO_5040121026" evidence="2">
    <location>
        <begin position="18"/>
        <end position="204"/>
    </location>
</feature>
<evidence type="ECO:0000256" key="1">
    <source>
        <dbReference type="SAM" id="MobiDB-lite"/>
    </source>
</evidence>
<keyword evidence="2" id="KW-0732">Signal</keyword>
<organism evidence="3 4">
    <name type="scientific">Curvularia kusanoi</name>
    <name type="common">Cochliobolus kusanoi</name>
    <dbReference type="NCBI Taxonomy" id="90978"/>
    <lineage>
        <taxon>Eukaryota</taxon>
        <taxon>Fungi</taxon>
        <taxon>Dikarya</taxon>
        <taxon>Ascomycota</taxon>
        <taxon>Pezizomycotina</taxon>
        <taxon>Dothideomycetes</taxon>
        <taxon>Pleosporomycetidae</taxon>
        <taxon>Pleosporales</taxon>
        <taxon>Pleosporineae</taxon>
        <taxon>Pleosporaceae</taxon>
        <taxon>Curvularia</taxon>
    </lineage>
</organism>
<evidence type="ECO:0000313" key="3">
    <source>
        <dbReference type="EMBL" id="KAF3007707.1"/>
    </source>
</evidence>
<dbReference type="EMBL" id="SWKU01000004">
    <property type="protein sequence ID" value="KAF3007707.1"/>
    <property type="molecule type" value="Genomic_DNA"/>
</dbReference>
<gene>
    <name evidence="3" type="ORF">E8E13_009573</name>
</gene>
<evidence type="ECO:0000256" key="2">
    <source>
        <dbReference type="SAM" id="SignalP"/>
    </source>
</evidence>
<dbReference type="AlphaFoldDB" id="A0A9P4TKA7"/>
<keyword evidence="4" id="KW-1185">Reference proteome</keyword>
<feature type="signal peptide" evidence="2">
    <location>
        <begin position="1"/>
        <end position="17"/>
    </location>
</feature>
<dbReference type="Proteomes" id="UP000801428">
    <property type="component" value="Unassembled WGS sequence"/>
</dbReference>
<protein>
    <submittedName>
        <fullName evidence="3">Uncharacterized protein</fullName>
    </submittedName>
</protein>
<feature type="region of interest" description="Disordered" evidence="1">
    <location>
        <begin position="143"/>
        <end position="166"/>
    </location>
</feature>
<accession>A0A9P4TKA7</accession>
<sequence>MLRSAIVLVTCTGVALAQDGTIKFFWPHAGDYQTPAVTIQSANASATIFHAACPTLTAEDDCDWRGGVDYTIFNSSTYEATMTGSSYALTRTCVDEGQGSLGCFVEGNNIRGVYAANEYWENASTDTITATITSGAERLKVSQASSPSVSHLSPTNGADGAPSEVPATISTAHLPQATGAAATSRASNAATILVLFAGAAALLL</sequence>